<evidence type="ECO:0000313" key="1">
    <source>
        <dbReference type="EMBL" id="KIR47689.1"/>
    </source>
</evidence>
<reference evidence="1" key="1">
    <citation type="submission" date="2015-01" db="EMBL/GenBank/DDBJ databases">
        <title>The Genome Sequence of Cryptococcus gattii CA1280.</title>
        <authorList>
            <consortium name="The Broad Institute Genomics Platform"/>
            <person name="Cuomo C."/>
            <person name="Litvintseva A."/>
            <person name="Chen Y."/>
            <person name="Heitman J."/>
            <person name="Sun S."/>
            <person name="Springer D."/>
            <person name="Dromer F."/>
            <person name="Young S."/>
            <person name="Zeng Q."/>
            <person name="Gargeya S."/>
            <person name="Abouelleil A."/>
            <person name="Alvarado L."/>
            <person name="Chapman S.B."/>
            <person name="Gainer-Dewar J."/>
            <person name="Goldberg J."/>
            <person name="Griggs A."/>
            <person name="Gujja S."/>
            <person name="Hansen M."/>
            <person name="Howarth C."/>
            <person name="Imamovic A."/>
            <person name="Larimer J."/>
            <person name="Murphy C."/>
            <person name="Naylor J."/>
            <person name="Pearson M."/>
            <person name="Priest M."/>
            <person name="Roberts A."/>
            <person name="Saif S."/>
            <person name="Shea T."/>
            <person name="Sykes S."/>
            <person name="Wortman J."/>
            <person name="Nusbaum C."/>
            <person name="Birren B."/>
        </authorList>
    </citation>
    <scope>NUCLEOTIDE SEQUENCE [LARGE SCALE GENOMIC DNA]</scope>
    <source>
        <strain evidence="1">CA1280</strain>
    </source>
</reference>
<organism evidence="1">
    <name type="scientific">Cryptococcus bacillisporus CA1280</name>
    <dbReference type="NCBI Taxonomy" id="1296109"/>
    <lineage>
        <taxon>Eukaryota</taxon>
        <taxon>Fungi</taxon>
        <taxon>Dikarya</taxon>
        <taxon>Basidiomycota</taxon>
        <taxon>Agaricomycotina</taxon>
        <taxon>Tremellomycetes</taxon>
        <taxon>Tremellales</taxon>
        <taxon>Cryptococcaceae</taxon>
        <taxon>Cryptococcus</taxon>
        <taxon>Cryptococcus gattii species complex</taxon>
    </lineage>
</organism>
<dbReference type="OrthoDB" id="10308033at2759"/>
<gene>
    <name evidence="1" type="ORF">I312_02836</name>
</gene>
<dbReference type="HOGENOM" id="CLU_2483296_0_0_1"/>
<name>A0A0D0VMR6_CRYGA</name>
<protein>
    <submittedName>
        <fullName evidence="1">Uncharacterized protein</fullName>
    </submittedName>
</protein>
<accession>A0A0D0VMR6</accession>
<sequence length="87" mass="9860">MAHRTTTLCTVAQQRVPQRAARQRCTVICCLWAIGEIGFCELCARSDRKHVLFSWSFFGLGWSVAFLSPRLELSPQATKVQHAHFPV</sequence>
<proteinExistence type="predicted"/>
<dbReference type="EMBL" id="KN847979">
    <property type="protein sequence ID" value="KIR47689.1"/>
    <property type="molecule type" value="Genomic_DNA"/>
</dbReference>
<dbReference type="AlphaFoldDB" id="A0A0D0VMR6"/>